<evidence type="ECO:0000256" key="7">
    <source>
        <dbReference type="ARBA" id="ARBA00022989"/>
    </source>
</evidence>
<organism evidence="19 20">
    <name type="scientific">Halocaridina rubra</name>
    <name type="common">Hawaiian red shrimp</name>
    <dbReference type="NCBI Taxonomy" id="373956"/>
    <lineage>
        <taxon>Eukaryota</taxon>
        <taxon>Metazoa</taxon>
        <taxon>Ecdysozoa</taxon>
        <taxon>Arthropoda</taxon>
        <taxon>Crustacea</taxon>
        <taxon>Multicrustacea</taxon>
        <taxon>Malacostraca</taxon>
        <taxon>Eumalacostraca</taxon>
        <taxon>Eucarida</taxon>
        <taxon>Decapoda</taxon>
        <taxon>Pleocyemata</taxon>
        <taxon>Caridea</taxon>
        <taxon>Atyoidea</taxon>
        <taxon>Atyidae</taxon>
        <taxon>Halocaridina</taxon>
    </lineage>
</organism>
<proteinExistence type="inferred from homology"/>
<dbReference type="Pfam" id="PF00001">
    <property type="entry name" value="7tm_1"/>
    <property type="match status" value="1"/>
</dbReference>
<gene>
    <name evidence="19" type="primary">HRH1</name>
    <name evidence="19" type="ORF">SK128_020531</name>
</gene>
<feature type="transmembrane region" description="Helical" evidence="17">
    <location>
        <begin position="183"/>
        <end position="203"/>
    </location>
</feature>
<feature type="compositionally biased region" description="Polar residues" evidence="16">
    <location>
        <begin position="460"/>
        <end position="479"/>
    </location>
</feature>
<keyword evidence="13 15" id="KW-0807">Transducer</keyword>
<evidence type="ECO:0000256" key="10">
    <source>
        <dbReference type="ARBA" id="ARBA00023157"/>
    </source>
</evidence>
<keyword evidence="5" id="KW-0597">Phosphoprotein</keyword>
<comment type="similarity">
    <text evidence="2 15">Belongs to the G-protein coupled receptor 1 family.</text>
</comment>
<accession>A0AAN8ZZP3</accession>
<evidence type="ECO:0000256" key="9">
    <source>
        <dbReference type="ARBA" id="ARBA00023136"/>
    </source>
</evidence>
<dbReference type="EMBL" id="JAXCGZ010015888">
    <property type="protein sequence ID" value="KAK7069743.1"/>
    <property type="molecule type" value="Genomic_DNA"/>
</dbReference>
<evidence type="ECO:0000256" key="16">
    <source>
        <dbReference type="SAM" id="MobiDB-lite"/>
    </source>
</evidence>
<evidence type="ECO:0000256" key="3">
    <source>
        <dbReference type="ARBA" id="ARBA00015317"/>
    </source>
</evidence>
<keyword evidence="6 15" id="KW-0812">Transmembrane</keyword>
<feature type="transmembrane region" description="Helical" evidence="17">
    <location>
        <begin position="344"/>
        <end position="367"/>
    </location>
</feature>
<dbReference type="PANTHER" id="PTHR24248:SF204">
    <property type="entry name" value="HISTAMINE H1 RECEPTOR"/>
    <property type="match status" value="1"/>
</dbReference>
<dbReference type="GO" id="GO:0045907">
    <property type="term" value="P:positive regulation of vasoconstriction"/>
    <property type="evidence" value="ECO:0007669"/>
    <property type="project" value="InterPro"/>
</dbReference>
<dbReference type="Proteomes" id="UP001381693">
    <property type="component" value="Unassembled WGS sequence"/>
</dbReference>
<evidence type="ECO:0000256" key="15">
    <source>
        <dbReference type="RuleBase" id="RU000688"/>
    </source>
</evidence>
<feature type="transmembrane region" description="Helical" evidence="17">
    <location>
        <begin position="257"/>
        <end position="278"/>
    </location>
</feature>
<feature type="domain" description="G-protein coupled receptors family 1 profile" evidence="18">
    <location>
        <begin position="195"/>
        <end position="639"/>
    </location>
</feature>
<dbReference type="GO" id="GO:0043114">
    <property type="term" value="P:regulation of vascular permeability"/>
    <property type="evidence" value="ECO:0007669"/>
    <property type="project" value="InterPro"/>
</dbReference>
<name>A0AAN8ZZP3_HALRR</name>
<sequence>MDVSVYTLTEIDTTPFKTYDEQGFNSSRKLLKDHYGMIPKYVNPSGQSQSLSRFPNCIPCNRTAADTFHIHKPSNNDHFYQKQGIRWKLDLNHHIWKLAGHSPTAWNSTEHRFWNHENETNWNFPFDTSWNITTLERPTPGGEGDDGSPLWNATTVSDAGNESVLRGNGMEEWSPGLLAVTGMALYTLALCTAVGNALVIHAIRTEKRLQTVSNLFIMSLAAADLTVGVIVMPISAAYAMMGQYVCEWRLGLPVCQFWLAADYTASTASIFNLVILSLDRYWSITAPLRYLRRRTRRRAWVMIGASWAAATAWLVPVLAWHYLALAGIRHHPPQVCETEFSNSVAFKAVTAALNFYLPSALMLYLYCRIFREIQTRQALGRVNFASHDVTTDSCSEMERASRHNQPPRNSQPREIPTITTPSERSQFRSLTLVTPGRHDCSHFSGVTVSVEYLPEESEETSPTLNHQYSNQTTLQPQSQLQYRRQDTTNRLSPHHNHIHCYQSSTRPHSSWNPSSDTNKWRCSWRFSSVSRSQAGSSESPNHTHTNDATPNETGRKRPVTCVNSSSSGGGRRIEGVNLAKERKAARQLGVIVGAFMACWVPYFTLFPIMALCGSCVPAQAHTATIWLGYLNSALNPVLYPLCNHNFRRAFARMLRIPTRKANNYTHAHRVATITVGH</sequence>
<keyword evidence="7 17" id="KW-1133">Transmembrane helix</keyword>
<dbReference type="InterPro" id="IPR000276">
    <property type="entry name" value="GPCR_Rhodpsn"/>
</dbReference>
<evidence type="ECO:0000256" key="1">
    <source>
        <dbReference type="ARBA" id="ARBA00004651"/>
    </source>
</evidence>
<feature type="transmembrane region" description="Helical" evidence="17">
    <location>
        <begin position="299"/>
        <end position="324"/>
    </location>
</feature>
<protein>
    <recommendedName>
        <fullName evidence="3">Histamine H1 receptor</fullName>
    </recommendedName>
</protein>
<dbReference type="AlphaFoldDB" id="A0AAN8ZZP3"/>
<evidence type="ECO:0000256" key="17">
    <source>
        <dbReference type="SAM" id="Phobius"/>
    </source>
</evidence>
<evidence type="ECO:0000313" key="20">
    <source>
        <dbReference type="Proteomes" id="UP001381693"/>
    </source>
</evidence>
<evidence type="ECO:0000256" key="14">
    <source>
        <dbReference type="ARBA" id="ARBA00045624"/>
    </source>
</evidence>
<dbReference type="Gene3D" id="1.20.1070.10">
    <property type="entry name" value="Rhodopsin 7-helix transmembrane proteins"/>
    <property type="match status" value="2"/>
</dbReference>
<keyword evidence="4" id="KW-1003">Cell membrane</keyword>
<comment type="function">
    <text evidence="14">G-protein-coupled receptor for histamine, a biogenic amine that functions as an immune modulator and a neurotransmitter. Through the H1 receptor, histamine mediates the contraction of smooth muscles and increases capillary permeability due to contraction of terminal venules. Also mediates neurotransmission in the central nervous system and thereby regulates circadian rhythms, emotional and locomotor activities as well as cognitive functions.</text>
</comment>
<dbReference type="PRINTS" id="PR00237">
    <property type="entry name" value="GPCRRHODOPSN"/>
</dbReference>
<comment type="subcellular location">
    <subcellularLocation>
        <location evidence="1">Cell membrane</location>
        <topology evidence="1">Multi-pass membrane protein</topology>
    </subcellularLocation>
</comment>
<dbReference type="GO" id="GO:0005886">
    <property type="term" value="C:plasma membrane"/>
    <property type="evidence" value="ECO:0007669"/>
    <property type="project" value="UniProtKB-SubCell"/>
</dbReference>
<dbReference type="PRINTS" id="PR00530">
    <property type="entry name" value="HISTAMINEH1R"/>
</dbReference>
<feature type="compositionally biased region" description="Polar residues" evidence="16">
    <location>
        <begin position="532"/>
        <end position="552"/>
    </location>
</feature>
<evidence type="ECO:0000256" key="4">
    <source>
        <dbReference type="ARBA" id="ARBA00022475"/>
    </source>
</evidence>
<keyword evidence="9 17" id="KW-0472">Membrane</keyword>
<feature type="region of interest" description="Disordered" evidence="16">
    <location>
        <begin position="455"/>
        <end position="479"/>
    </location>
</feature>
<dbReference type="GO" id="GO:0043410">
    <property type="term" value="P:positive regulation of MAPK cascade"/>
    <property type="evidence" value="ECO:0007669"/>
    <property type="project" value="TreeGrafter"/>
</dbReference>
<keyword evidence="11 15" id="KW-0675">Receptor</keyword>
<feature type="region of interest" description="Disordered" evidence="16">
    <location>
        <begin position="393"/>
        <end position="424"/>
    </location>
</feature>
<dbReference type="SMART" id="SM01381">
    <property type="entry name" value="7TM_GPCR_Srsx"/>
    <property type="match status" value="1"/>
</dbReference>
<keyword evidence="12" id="KW-0325">Glycoprotein</keyword>
<evidence type="ECO:0000256" key="8">
    <source>
        <dbReference type="ARBA" id="ARBA00023040"/>
    </source>
</evidence>
<evidence type="ECO:0000256" key="6">
    <source>
        <dbReference type="ARBA" id="ARBA00022692"/>
    </source>
</evidence>
<dbReference type="PROSITE" id="PS50262">
    <property type="entry name" value="G_PROTEIN_RECEP_F1_2"/>
    <property type="match status" value="1"/>
</dbReference>
<keyword evidence="8 15" id="KW-0297">G-protein coupled receptor</keyword>
<feature type="transmembrane region" description="Helical" evidence="17">
    <location>
        <begin position="215"/>
        <end position="237"/>
    </location>
</feature>
<dbReference type="SUPFAM" id="SSF81321">
    <property type="entry name" value="Family A G protein-coupled receptor-like"/>
    <property type="match status" value="1"/>
</dbReference>
<evidence type="ECO:0000256" key="2">
    <source>
        <dbReference type="ARBA" id="ARBA00010663"/>
    </source>
</evidence>
<keyword evidence="20" id="KW-1185">Reference proteome</keyword>
<dbReference type="GO" id="GO:0071880">
    <property type="term" value="P:adenylate cyclase-activating adrenergic receptor signaling pathway"/>
    <property type="evidence" value="ECO:0007669"/>
    <property type="project" value="TreeGrafter"/>
</dbReference>
<feature type="compositionally biased region" description="Polar residues" evidence="16">
    <location>
        <begin position="403"/>
        <end position="424"/>
    </location>
</feature>
<dbReference type="GO" id="GO:0004969">
    <property type="term" value="F:histamine receptor activity"/>
    <property type="evidence" value="ECO:0007669"/>
    <property type="project" value="InterPro"/>
</dbReference>
<evidence type="ECO:0000259" key="18">
    <source>
        <dbReference type="PROSITE" id="PS50262"/>
    </source>
</evidence>
<evidence type="ECO:0000256" key="12">
    <source>
        <dbReference type="ARBA" id="ARBA00023180"/>
    </source>
</evidence>
<evidence type="ECO:0000256" key="5">
    <source>
        <dbReference type="ARBA" id="ARBA00022553"/>
    </source>
</evidence>
<dbReference type="PROSITE" id="PS00237">
    <property type="entry name" value="G_PROTEIN_RECEP_F1_1"/>
    <property type="match status" value="1"/>
</dbReference>
<dbReference type="InterPro" id="IPR000921">
    <property type="entry name" value="Histamine_H1_rcpt"/>
</dbReference>
<dbReference type="PANTHER" id="PTHR24248">
    <property type="entry name" value="ADRENERGIC RECEPTOR-RELATED G-PROTEIN COUPLED RECEPTOR"/>
    <property type="match status" value="1"/>
</dbReference>
<evidence type="ECO:0000313" key="19">
    <source>
        <dbReference type="EMBL" id="KAK7069743.1"/>
    </source>
</evidence>
<keyword evidence="10" id="KW-1015">Disulfide bond</keyword>
<evidence type="ECO:0000256" key="11">
    <source>
        <dbReference type="ARBA" id="ARBA00023170"/>
    </source>
</evidence>
<comment type="caution">
    <text evidence="19">The sequence shown here is derived from an EMBL/GenBank/DDBJ whole genome shotgun (WGS) entry which is preliminary data.</text>
</comment>
<reference evidence="19 20" key="1">
    <citation type="submission" date="2023-11" db="EMBL/GenBank/DDBJ databases">
        <title>Halocaridina rubra genome assembly.</title>
        <authorList>
            <person name="Smith C."/>
        </authorList>
    </citation>
    <scope>NUCLEOTIDE SEQUENCE [LARGE SCALE GENOMIC DNA]</scope>
    <source>
        <strain evidence="19">EP-1</strain>
        <tissue evidence="19">Whole</tissue>
    </source>
</reference>
<evidence type="ECO:0000256" key="13">
    <source>
        <dbReference type="ARBA" id="ARBA00023224"/>
    </source>
</evidence>
<feature type="region of interest" description="Disordered" evidence="16">
    <location>
        <begin position="532"/>
        <end position="573"/>
    </location>
</feature>
<feature type="transmembrane region" description="Helical" evidence="17">
    <location>
        <begin position="588"/>
        <end position="611"/>
    </location>
</feature>
<dbReference type="InterPro" id="IPR017452">
    <property type="entry name" value="GPCR_Rhodpsn_7TM"/>
</dbReference>